<organism evidence="1 2">
    <name type="scientific">Enhygromyxa salina</name>
    <dbReference type="NCBI Taxonomy" id="215803"/>
    <lineage>
        <taxon>Bacteria</taxon>
        <taxon>Pseudomonadati</taxon>
        <taxon>Myxococcota</taxon>
        <taxon>Polyangia</taxon>
        <taxon>Nannocystales</taxon>
        <taxon>Nannocystaceae</taxon>
        <taxon>Enhygromyxa</taxon>
    </lineage>
</organism>
<proteinExistence type="predicted"/>
<reference evidence="1 2" key="1">
    <citation type="submission" date="2018-03" db="EMBL/GenBank/DDBJ databases">
        <title>Draft Genome Sequences of the Obligatory Marine Myxobacteria Enhygromyxa salina SWB007.</title>
        <authorList>
            <person name="Poehlein A."/>
            <person name="Moghaddam J.A."/>
            <person name="Harms H."/>
            <person name="Alanjari M."/>
            <person name="Koenig G.M."/>
            <person name="Daniel R."/>
            <person name="Schaeberle T.F."/>
        </authorList>
    </citation>
    <scope>NUCLEOTIDE SEQUENCE [LARGE SCALE GENOMIC DNA]</scope>
    <source>
        <strain evidence="1 2">SWB007</strain>
    </source>
</reference>
<dbReference type="RefSeq" id="WP_146158272.1">
    <property type="nucleotide sequence ID" value="NZ_PVNL01000118.1"/>
</dbReference>
<dbReference type="AlphaFoldDB" id="A0A2S9Y5P4"/>
<protein>
    <submittedName>
        <fullName evidence="1">Uncharacterized protein</fullName>
    </submittedName>
</protein>
<accession>A0A2S9Y5P4</accession>
<comment type="caution">
    <text evidence="1">The sequence shown here is derived from an EMBL/GenBank/DDBJ whole genome shotgun (WGS) entry which is preliminary data.</text>
</comment>
<sequence length="305" mass="32305">MPKLFVSTCVSFGVVLLLGCQPTTSEPGEDEDLPAVPVEAEDAAQVMAEQICGDLFECACANTAAFLDQADCVERETEQLQIEFDTMLADGATWNAECAGELSKTWTKWACHGPTVAQRQSSYDPRVCPIVKGNLGLGANCFRLRIGDPCREGLACIDQICVESPTLPVPIGGVCELQWETLPCESGSYCAWNGEGQPTCVAVPQAGDPCDPAQDYLCGLSSHDLICDESTATCVSAPTTGEPCFDQFLCGPGNYCDGGKDFTCQPRRELGDGCGADAVCPVDASCVSNICTADQPAVCNLINWP</sequence>
<gene>
    <name evidence="1" type="ORF">ENSA7_59130</name>
</gene>
<dbReference type="PROSITE" id="PS51257">
    <property type="entry name" value="PROKAR_LIPOPROTEIN"/>
    <property type="match status" value="1"/>
</dbReference>
<name>A0A2S9Y5P4_9BACT</name>
<evidence type="ECO:0000313" key="1">
    <source>
        <dbReference type="EMBL" id="PRQ00419.1"/>
    </source>
</evidence>
<dbReference type="OrthoDB" id="5505521at2"/>
<evidence type="ECO:0000313" key="2">
    <source>
        <dbReference type="Proteomes" id="UP000238823"/>
    </source>
</evidence>
<dbReference type="EMBL" id="PVNL01000118">
    <property type="protein sequence ID" value="PRQ00419.1"/>
    <property type="molecule type" value="Genomic_DNA"/>
</dbReference>
<dbReference type="Proteomes" id="UP000238823">
    <property type="component" value="Unassembled WGS sequence"/>
</dbReference>